<organism evidence="2 3">
    <name type="scientific">Cryomyces minteri</name>
    <dbReference type="NCBI Taxonomy" id="331657"/>
    <lineage>
        <taxon>Eukaryota</taxon>
        <taxon>Fungi</taxon>
        <taxon>Dikarya</taxon>
        <taxon>Ascomycota</taxon>
        <taxon>Pezizomycotina</taxon>
        <taxon>Dothideomycetes</taxon>
        <taxon>Dothideomycetes incertae sedis</taxon>
        <taxon>Cryomyces</taxon>
    </lineage>
</organism>
<feature type="compositionally biased region" description="Basic and acidic residues" evidence="1">
    <location>
        <begin position="254"/>
        <end position="265"/>
    </location>
</feature>
<dbReference type="GO" id="GO:0005730">
    <property type="term" value="C:nucleolus"/>
    <property type="evidence" value="ECO:0007669"/>
    <property type="project" value="TreeGrafter"/>
</dbReference>
<feature type="region of interest" description="Disordered" evidence="1">
    <location>
        <begin position="1"/>
        <end position="26"/>
    </location>
</feature>
<feature type="compositionally biased region" description="Basic and acidic residues" evidence="1">
    <location>
        <begin position="228"/>
        <end position="237"/>
    </location>
</feature>
<comment type="caution">
    <text evidence="2">The sequence shown here is derived from an EMBL/GenBank/DDBJ whole genome shotgun (WGS) entry which is preliminary data.</text>
</comment>
<dbReference type="EMBL" id="NAJN01000348">
    <property type="protein sequence ID" value="TKA74582.1"/>
    <property type="molecule type" value="Genomic_DNA"/>
</dbReference>
<feature type="region of interest" description="Disordered" evidence="1">
    <location>
        <begin position="46"/>
        <end position="214"/>
    </location>
</feature>
<dbReference type="STRING" id="331657.A0A4U0XCV3"/>
<dbReference type="OrthoDB" id="5556956at2759"/>
<feature type="compositionally biased region" description="Basic and acidic residues" evidence="1">
    <location>
        <begin position="85"/>
        <end position="104"/>
    </location>
</feature>
<dbReference type="Proteomes" id="UP000308768">
    <property type="component" value="Unassembled WGS sequence"/>
</dbReference>
<feature type="compositionally biased region" description="Basic residues" evidence="1">
    <location>
        <begin position="1"/>
        <end position="10"/>
    </location>
</feature>
<keyword evidence="3" id="KW-1185">Reference proteome</keyword>
<reference evidence="2 3" key="1">
    <citation type="submission" date="2017-03" db="EMBL/GenBank/DDBJ databases">
        <title>Genomes of endolithic fungi from Antarctica.</title>
        <authorList>
            <person name="Coleine C."/>
            <person name="Masonjones S."/>
            <person name="Stajich J.E."/>
        </authorList>
    </citation>
    <scope>NUCLEOTIDE SEQUENCE [LARGE SCALE GENOMIC DNA]</scope>
    <source>
        <strain evidence="2 3">CCFEE 5187</strain>
    </source>
</reference>
<sequence>MAATLGKRKRDAFNLGVERKHPTVDSDSEALQAIFRRAFEAKFKPLVGAPPPECEIPNALPKPEEEDEESDWEGIEPNDGEVVEVIEHPALDNLRDRATKEEIKAFMSSKPPPTTPKTTSTAKQKPKPMEEDSSEAANLQNDLALQRLLKESHLLDPSSSFSPSGTNRHKATDLRLRSLGSKASIMTQEKMPLSHRKGIIAKASEKEEKRRREAKENGIILEKVAMKKSAEGKRERGVGGPAVGKFRGGTLKLTKRDVASIEGPKRGGAKGKRGGDDDARATPA</sequence>
<dbReference type="Pfam" id="PF15375">
    <property type="entry name" value="FSAF1"/>
    <property type="match status" value="1"/>
</dbReference>
<dbReference type="InterPro" id="IPR053030">
    <property type="entry name" value="Ribosomal_biogenesis_FAF1-like"/>
</dbReference>
<feature type="compositionally biased region" description="Basic and acidic residues" evidence="1">
    <location>
        <begin position="273"/>
        <end position="284"/>
    </location>
</feature>
<dbReference type="InterPro" id="IPR027973">
    <property type="entry name" value="FSAF1-like"/>
</dbReference>
<name>A0A4U0XCV3_9PEZI</name>
<dbReference type="AlphaFoldDB" id="A0A4U0XCV3"/>
<evidence type="ECO:0000256" key="1">
    <source>
        <dbReference type="SAM" id="MobiDB-lite"/>
    </source>
</evidence>
<dbReference type="PANTHER" id="PTHR28096:SF1">
    <property type="entry name" value="PROTEIN FAF1"/>
    <property type="match status" value="1"/>
</dbReference>
<dbReference type="GO" id="GO:0000462">
    <property type="term" value="P:maturation of SSU-rRNA from tricistronic rRNA transcript (SSU-rRNA, 5.8S rRNA, LSU-rRNA)"/>
    <property type="evidence" value="ECO:0007669"/>
    <property type="project" value="TreeGrafter"/>
</dbReference>
<feature type="compositionally biased region" description="Acidic residues" evidence="1">
    <location>
        <begin position="64"/>
        <end position="84"/>
    </location>
</feature>
<gene>
    <name evidence="2" type="ORF">B0A49_04055</name>
</gene>
<feature type="compositionally biased region" description="Basic and acidic residues" evidence="1">
    <location>
        <begin position="203"/>
        <end position="214"/>
    </location>
</feature>
<dbReference type="PANTHER" id="PTHR28096">
    <property type="entry name" value="PROTEIN FAF1"/>
    <property type="match status" value="1"/>
</dbReference>
<evidence type="ECO:0000313" key="3">
    <source>
        <dbReference type="Proteomes" id="UP000308768"/>
    </source>
</evidence>
<proteinExistence type="predicted"/>
<feature type="region of interest" description="Disordered" evidence="1">
    <location>
        <begin position="228"/>
        <end position="284"/>
    </location>
</feature>
<feature type="compositionally biased region" description="Polar residues" evidence="1">
    <location>
        <begin position="157"/>
        <end position="166"/>
    </location>
</feature>
<evidence type="ECO:0000313" key="2">
    <source>
        <dbReference type="EMBL" id="TKA74582.1"/>
    </source>
</evidence>
<protein>
    <submittedName>
        <fullName evidence="2">Uncharacterized protein</fullName>
    </submittedName>
</protein>
<accession>A0A4U0XCV3</accession>